<dbReference type="EMBL" id="GG745332">
    <property type="protein sequence ID" value="KNE57938.1"/>
    <property type="molecule type" value="Genomic_DNA"/>
</dbReference>
<feature type="domain" description="Clathrin adaptor alpha/beta/gamma-adaptin appendage Ig-like subdomain" evidence="10">
    <location>
        <begin position="754"/>
        <end position="867"/>
    </location>
</feature>
<dbReference type="InterPro" id="IPR008152">
    <property type="entry name" value="Clathrin_a/b/g-adaptin_app_Ig"/>
</dbReference>
<evidence type="ECO:0000256" key="5">
    <source>
        <dbReference type="ARBA" id="ARBA00023136"/>
    </source>
</evidence>
<dbReference type="GO" id="GO:0006886">
    <property type="term" value="P:intracellular protein transport"/>
    <property type="evidence" value="ECO:0007669"/>
    <property type="project" value="UniProtKB-UniRule"/>
</dbReference>
<dbReference type="GO" id="GO:0030122">
    <property type="term" value="C:AP-2 adaptor complex"/>
    <property type="evidence" value="ECO:0007669"/>
    <property type="project" value="InterPro"/>
</dbReference>
<dbReference type="InterPro" id="IPR013041">
    <property type="entry name" value="Clathrin_app_Ig-like_sf"/>
</dbReference>
<evidence type="ECO:0000256" key="2">
    <source>
        <dbReference type="ARBA" id="ARBA00022448"/>
    </source>
</evidence>
<dbReference type="PIRSF" id="PIRSF037091">
    <property type="entry name" value="AP2_complex_alpha"/>
    <property type="match status" value="1"/>
</dbReference>
<protein>
    <recommendedName>
        <fullName evidence="7">AP-2 complex subunit alpha</fullName>
    </recommendedName>
</protein>
<organism evidence="11 12">
    <name type="scientific">Allomyces macrogynus (strain ATCC 38327)</name>
    <name type="common">Allomyces javanicus var. macrogynus</name>
    <dbReference type="NCBI Taxonomy" id="578462"/>
    <lineage>
        <taxon>Eukaryota</taxon>
        <taxon>Fungi</taxon>
        <taxon>Fungi incertae sedis</taxon>
        <taxon>Blastocladiomycota</taxon>
        <taxon>Blastocladiomycetes</taxon>
        <taxon>Blastocladiales</taxon>
        <taxon>Blastocladiaceae</taxon>
        <taxon>Allomyces</taxon>
    </lineage>
</organism>
<keyword evidence="3 7" id="KW-0254">Endocytosis</keyword>
<dbReference type="Proteomes" id="UP000054350">
    <property type="component" value="Unassembled WGS sequence"/>
</dbReference>
<dbReference type="GO" id="GO:0035615">
    <property type="term" value="F:clathrin adaptor activity"/>
    <property type="evidence" value="ECO:0007669"/>
    <property type="project" value="InterPro"/>
</dbReference>
<keyword evidence="4 7" id="KW-0653">Protein transport</keyword>
<dbReference type="SUPFAM" id="SSF49348">
    <property type="entry name" value="Clathrin adaptor appendage domain"/>
    <property type="match status" value="1"/>
</dbReference>
<evidence type="ECO:0000313" key="11">
    <source>
        <dbReference type="EMBL" id="KNE57938.1"/>
    </source>
</evidence>
<dbReference type="STRING" id="578462.A0A0L0S5W5"/>
<evidence type="ECO:0000256" key="7">
    <source>
        <dbReference type="PIRNR" id="PIRNR037091"/>
    </source>
</evidence>
<dbReference type="eggNOG" id="KOG1077">
    <property type="taxonomic scope" value="Eukaryota"/>
</dbReference>
<evidence type="ECO:0000259" key="10">
    <source>
        <dbReference type="SMART" id="SM00809"/>
    </source>
</evidence>
<name>A0A0L0S5W5_ALLM3</name>
<comment type="function">
    <text evidence="7">Adaptins are components of the adaptor complexes which link clathrin to receptors in coated vesicles. Clathrin-associated protein complexes are believed to interact with the cytoplasmic tails of membrane proteins, leading to their selection and concentration.</text>
</comment>
<keyword evidence="6 7" id="KW-0168">Coated pit</keyword>
<feature type="compositionally biased region" description="Basic and acidic residues" evidence="9">
    <location>
        <begin position="630"/>
        <end position="640"/>
    </location>
</feature>
<dbReference type="Gene3D" id="1.25.10.10">
    <property type="entry name" value="Leucine-rich Repeat Variant"/>
    <property type="match status" value="1"/>
</dbReference>
<dbReference type="VEuPathDB" id="FungiDB:AMAG_04773"/>
<dbReference type="InterPro" id="IPR050840">
    <property type="entry name" value="Adaptor_Complx_Large_Subunit"/>
</dbReference>
<dbReference type="OrthoDB" id="28053at2759"/>
<feature type="binding site" evidence="8">
    <location>
        <position position="64"/>
    </location>
    <ligand>
        <name>a 1,2-diacyl-sn-glycero-3-phospho-(1D-myo-inositol-3,4,5-trisphosphate)</name>
        <dbReference type="ChEBI" id="CHEBI:57836"/>
    </ligand>
</feature>
<dbReference type="SMART" id="SM00809">
    <property type="entry name" value="Alpha_adaptinC2"/>
    <property type="match status" value="1"/>
</dbReference>
<dbReference type="InterPro" id="IPR017104">
    <property type="entry name" value="AP2_complex_asu"/>
</dbReference>
<dbReference type="PANTHER" id="PTHR22780">
    <property type="entry name" value="ADAPTIN, ALPHA/GAMMA/EPSILON"/>
    <property type="match status" value="1"/>
</dbReference>
<sequence length="1005" mass="110483">MQTTMQSTMNQLNNMAAAALGNQPRGMAGEMKGLSTFIADIRNCRSRELEEKRINKELGHIRQKFKEGNLTGYDRKKYVSKLLFMYILGYQIEFGHVEAVNLVASAKYKEKQIGYLAVTLLFHENKDALHLVINSFKKDLDLENDHVSCLVLNTIANVGGTLFAETLGADVVRKLLGNTSSLFVKKKAALCLLKLYRKCPSAFVVEEWADKLIQAVLHCEHGVLTSLTSLLIDLAAERPALFAPVIPHAVQRLCKLAVERNYQAHELYYKIPIPWLQVKLLRLLRAFEPPTLDPSTMDKFNLVLQTLIANSQENIKNQQQINAQNAIFFEAVQLLIQWQPNSQLFVEVERILTKLLSGTKDSNARFLTLDIYSLMLNNGIGYAGIRAQEEAIVAACRDRDMTVRRQALDVLYRMCDTCNGPKVTTELLKLLGTSEDEIKEVLALRIAILAEKFAPSFDWYFKTMCDLITKAGTFTSDDVWHRMVQLMSARTPQECTESIALVFQHVQNPGCHETMIKVAAYMLGERADTLVDRGVAAPIDIFQAIHRHFALVAQPTKCLMLTTYIKLVNLFPEIRPMVEAVLAEHVQNMDVELQERACEYLNLLNLHSDEVLAAICEEMPPFRDRRSALEQKLEEKEKRKTAASPTSGAAAGSPTVGSAQPSSPGGMGGGNLLNMSIEAPAPVLATTVPRSVTATSMMNDIMGGPATSAAPSNIFSASSPSGGSPSMVPFAQAQSADTTPTVAMLVRGHQEKLARFFYANEGILYQDAALQIGAIVKPTPQVGTIAIVLYLGNLTDRSVDALQLTTSCPPECKLTVVDPPRSIGASQQERVSMLVTYMAPPATPVLVRVRYAPVSAMATSDITLRLPALFTAFAEPIAANPTQFATQWARIAPATDDVRACQLAPPKSINAEWLRAHLAGKMRWGVVPAAGPQDRLVVRAAARFTHGPNVVNHFTLVEIVVAETLQECRITARSSPTAAANRAVLEAMQHIIYVTMHDPAAAGQA</sequence>
<dbReference type="AlphaFoldDB" id="A0A0L0S5W5"/>
<dbReference type="InterPro" id="IPR012295">
    <property type="entry name" value="TBP_dom_sf"/>
</dbReference>
<dbReference type="Pfam" id="PF01602">
    <property type="entry name" value="Adaptin_N"/>
    <property type="match status" value="1"/>
</dbReference>
<dbReference type="SUPFAM" id="SSF48371">
    <property type="entry name" value="ARM repeat"/>
    <property type="match status" value="1"/>
</dbReference>
<dbReference type="Pfam" id="PF02883">
    <property type="entry name" value="Alpha_adaptinC2"/>
    <property type="match status" value="1"/>
</dbReference>
<keyword evidence="12" id="KW-1185">Reference proteome</keyword>
<keyword evidence="5 7" id="KW-0472">Membrane</keyword>
<evidence type="ECO:0000256" key="6">
    <source>
        <dbReference type="ARBA" id="ARBA00023176"/>
    </source>
</evidence>
<gene>
    <name evidence="11" type="ORF">AMAG_04773</name>
</gene>
<comment type="similarity">
    <text evidence="7">Belongs to the adaptor complexes large subunit family.</text>
</comment>
<feature type="binding site" evidence="8">
    <location>
        <position position="73"/>
    </location>
    <ligand>
        <name>a 1,2-diacyl-sn-glycero-3-phospho-(1D-myo-inositol-3,4,5-trisphosphate)</name>
        <dbReference type="ChEBI" id="CHEBI:57836"/>
    </ligand>
</feature>
<evidence type="ECO:0000256" key="3">
    <source>
        <dbReference type="ARBA" id="ARBA00022583"/>
    </source>
</evidence>
<feature type="binding site" evidence="8">
    <location>
        <begin position="77"/>
        <end position="81"/>
    </location>
    <ligand>
        <name>a 1,2-diacyl-sn-glycero-3-phospho-(1D-myo-inositol-3,4,5-trisphosphate)</name>
        <dbReference type="ChEBI" id="CHEBI:57836"/>
    </ligand>
</feature>
<dbReference type="Gene3D" id="2.60.40.1230">
    <property type="match status" value="1"/>
</dbReference>
<evidence type="ECO:0000256" key="4">
    <source>
        <dbReference type="ARBA" id="ARBA00022927"/>
    </source>
</evidence>
<dbReference type="InterPro" id="IPR016024">
    <property type="entry name" value="ARM-type_fold"/>
</dbReference>
<evidence type="ECO:0000313" key="12">
    <source>
        <dbReference type="Proteomes" id="UP000054350"/>
    </source>
</evidence>
<dbReference type="InterPro" id="IPR002553">
    <property type="entry name" value="Clathrin/coatomer_adapt-like_N"/>
</dbReference>
<dbReference type="GO" id="GO:0072583">
    <property type="term" value="P:clathrin-dependent endocytosis"/>
    <property type="evidence" value="ECO:0007669"/>
    <property type="project" value="InterPro"/>
</dbReference>
<feature type="region of interest" description="Disordered" evidence="9">
    <location>
        <begin position="630"/>
        <end position="673"/>
    </location>
</feature>
<keyword evidence="2 7" id="KW-0813">Transport</keyword>
<comment type="subcellular location">
    <subcellularLocation>
        <location evidence="1">Membrane</location>
        <location evidence="1">Coated pit</location>
        <topology evidence="1">Peripheral membrane protein</topology>
        <orientation evidence="1">Cytoplasmic side</orientation>
    </subcellularLocation>
</comment>
<proteinExistence type="inferred from homology"/>
<evidence type="ECO:0000256" key="1">
    <source>
        <dbReference type="ARBA" id="ARBA00004277"/>
    </source>
</evidence>
<reference evidence="11 12" key="1">
    <citation type="submission" date="2009-11" db="EMBL/GenBank/DDBJ databases">
        <title>Annotation of Allomyces macrogynus ATCC 38327.</title>
        <authorList>
            <consortium name="The Broad Institute Genome Sequencing Platform"/>
            <person name="Russ C."/>
            <person name="Cuomo C."/>
            <person name="Burger G."/>
            <person name="Gray M.W."/>
            <person name="Holland P.W.H."/>
            <person name="King N."/>
            <person name="Lang F.B.F."/>
            <person name="Roger A.J."/>
            <person name="Ruiz-Trillo I."/>
            <person name="Young S.K."/>
            <person name="Zeng Q."/>
            <person name="Gargeya S."/>
            <person name="Fitzgerald M."/>
            <person name="Haas B."/>
            <person name="Abouelleil A."/>
            <person name="Alvarado L."/>
            <person name="Arachchi H.M."/>
            <person name="Berlin A."/>
            <person name="Chapman S.B."/>
            <person name="Gearin G."/>
            <person name="Goldberg J."/>
            <person name="Griggs A."/>
            <person name="Gujja S."/>
            <person name="Hansen M."/>
            <person name="Heiman D."/>
            <person name="Howarth C."/>
            <person name="Larimer J."/>
            <person name="Lui A."/>
            <person name="MacDonald P.J.P."/>
            <person name="McCowen C."/>
            <person name="Montmayeur A."/>
            <person name="Murphy C."/>
            <person name="Neiman D."/>
            <person name="Pearson M."/>
            <person name="Priest M."/>
            <person name="Roberts A."/>
            <person name="Saif S."/>
            <person name="Shea T."/>
            <person name="Sisk P."/>
            <person name="Stolte C."/>
            <person name="Sykes S."/>
            <person name="Wortman J."/>
            <person name="Nusbaum C."/>
            <person name="Birren B."/>
        </authorList>
    </citation>
    <scope>NUCLEOTIDE SEQUENCE [LARGE SCALE GENOMIC DNA]</scope>
    <source>
        <strain evidence="11 12">ATCC 38327</strain>
    </source>
</reference>
<evidence type="ECO:0000256" key="8">
    <source>
        <dbReference type="PIRSR" id="PIRSR037091-1"/>
    </source>
</evidence>
<reference evidence="12" key="2">
    <citation type="submission" date="2009-11" db="EMBL/GenBank/DDBJ databases">
        <title>The Genome Sequence of Allomyces macrogynus strain ATCC 38327.</title>
        <authorList>
            <consortium name="The Broad Institute Genome Sequencing Platform"/>
            <person name="Russ C."/>
            <person name="Cuomo C."/>
            <person name="Shea T."/>
            <person name="Young S.K."/>
            <person name="Zeng Q."/>
            <person name="Koehrsen M."/>
            <person name="Haas B."/>
            <person name="Borodovsky M."/>
            <person name="Guigo R."/>
            <person name="Alvarado L."/>
            <person name="Berlin A."/>
            <person name="Borenstein D."/>
            <person name="Chen Z."/>
            <person name="Engels R."/>
            <person name="Freedman E."/>
            <person name="Gellesch M."/>
            <person name="Goldberg J."/>
            <person name="Griggs A."/>
            <person name="Gujja S."/>
            <person name="Heiman D."/>
            <person name="Hepburn T."/>
            <person name="Howarth C."/>
            <person name="Jen D."/>
            <person name="Larson L."/>
            <person name="Lewis B."/>
            <person name="Mehta T."/>
            <person name="Park D."/>
            <person name="Pearson M."/>
            <person name="Roberts A."/>
            <person name="Saif S."/>
            <person name="Shenoy N."/>
            <person name="Sisk P."/>
            <person name="Stolte C."/>
            <person name="Sykes S."/>
            <person name="Walk T."/>
            <person name="White J."/>
            <person name="Yandava C."/>
            <person name="Burger G."/>
            <person name="Gray M.W."/>
            <person name="Holland P.W.H."/>
            <person name="King N."/>
            <person name="Lang F.B.F."/>
            <person name="Roger A.J."/>
            <person name="Ruiz-Trillo I."/>
            <person name="Lander E."/>
            <person name="Nusbaum C."/>
        </authorList>
    </citation>
    <scope>NUCLEOTIDE SEQUENCE [LARGE SCALE GENOMIC DNA]</scope>
    <source>
        <strain evidence="12">ATCC 38327</strain>
    </source>
</reference>
<feature type="compositionally biased region" description="Low complexity" evidence="9">
    <location>
        <begin position="642"/>
        <end position="655"/>
    </location>
</feature>
<evidence type="ECO:0000256" key="9">
    <source>
        <dbReference type="SAM" id="MobiDB-lite"/>
    </source>
</evidence>
<dbReference type="InterPro" id="IPR011989">
    <property type="entry name" value="ARM-like"/>
</dbReference>
<accession>A0A0L0S5W5</accession>
<dbReference type="Gene3D" id="3.30.310.10">
    <property type="entry name" value="TATA-Binding Protein"/>
    <property type="match status" value="1"/>
</dbReference>